<organism evidence="1 2">
    <name type="scientific">Pristionchus fissidentatus</name>
    <dbReference type="NCBI Taxonomy" id="1538716"/>
    <lineage>
        <taxon>Eukaryota</taxon>
        <taxon>Metazoa</taxon>
        <taxon>Ecdysozoa</taxon>
        <taxon>Nematoda</taxon>
        <taxon>Chromadorea</taxon>
        <taxon>Rhabditida</taxon>
        <taxon>Rhabditina</taxon>
        <taxon>Diplogasteromorpha</taxon>
        <taxon>Diplogasteroidea</taxon>
        <taxon>Neodiplogasteridae</taxon>
        <taxon>Pristionchus</taxon>
    </lineage>
</organism>
<evidence type="ECO:0000313" key="1">
    <source>
        <dbReference type="EMBL" id="GMT12587.1"/>
    </source>
</evidence>
<reference evidence="1" key="1">
    <citation type="submission" date="2023-10" db="EMBL/GenBank/DDBJ databases">
        <title>Genome assembly of Pristionchus species.</title>
        <authorList>
            <person name="Yoshida K."/>
            <person name="Sommer R.J."/>
        </authorList>
    </citation>
    <scope>NUCLEOTIDE SEQUENCE</scope>
    <source>
        <strain evidence="1">RS5133</strain>
    </source>
</reference>
<accession>A0AAV5V183</accession>
<gene>
    <name evidence="1" type="ORF">PFISCL1PPCAC_3884</name>
</gene>
<comment type="caution">
    <text evidence="1">The sequence shown here is derived from an EMBL/GenBank/DDBJ whole genome shotgun (WGS) entry which is preliminary data.</text>
</comment>
<protein>
    <submittedName>
        <fullName evidence="1">Uncharacterized protein</fullName>
    </submittedName>
</protein>
<name>A0AAV5V183_9BILA</name>
<dbReference type="AlphaFoldDB" id="A0AAV5V183"/>
<dbReference type="EMBL" id="BTSY01000001">
    <property type="protein sequence ID" value="GMT12587.1"/>
    <property type="molecule type" value="Genomic_DNA"/>
</dbReference>
<proteinExistence type="predicted"/>
<sequence>MQPAARSEWERQAILTFKVREVKRRLQQHAMDGYEQGQFRCEDQLADFMVSAGCYERAIVYYKEAMRFASSAEQRISALTSLAVTSSEMENASDAVK</sequence>
<keyword evidence="2" id="KW-1185">Reference proteome</keyword>
<dbReference type="Proteomes" id="UP001432322">
    <property type="component" value="Unassembled WGS sequence"/>
</dbReference>
<evidence type="ECO:0000313" key="2">
    <source>
        <dbReference type="Proteomes" id="UP001432322"/>
    </source>
</evidence>